<keyword evidence="3" id="KW-0325">Glycoprotein</keyword>
<dbReference type="PANTHER" id="PTHR10157:SF23">
    <property type="entry name" value="MOXD1 HOMOLOG 1"/>
    <property type="match status" value="1"/>
</dbReference>
<dbReference type="Gene3D" id="2.60.120.310">
    <property type="entry name" value="Copper type II, ascorbate-dependent monooxygenase, N-terminal domain"/>
    <property type="match status" value="1"/>
</dbReference>
<dbReference type="InterPro" id="IPR014784">
    <property type="entry name" value="Cu2_ascorb_mOase-like_C"/>
</dbReference>
<dbReference type="Pfam" id="PF03712">
    <property type="entry name" value="Cu2_monoox_C"/>
    <property type="match status" value="1"/>
</dbReference>
<evidence type="ECO:0000259" key="6">
    <source>
        <dbReference type="PROSITE" id="PS50836"/>
    </source>
</evidence>
<feature type="domain" description="DOMON" evidence="6">
    <location>
        <begin position="43"/>
        <end position="159"/>
    </location>
</feature>
<protein>
    <recommendedName>
        <fullName evidence="6">DOMON domain-containing protein</fullName>
    </recommendedName>
</protein>
<evidence type="ECO:0000313" key="7">
    <source>
        <dbReference type="EMBL" id="CAL8141894.1"/>
    </source>
</evidence>
<dbReference type="SUPFAM" id="SSF49742">
    <property type="entry name" value="PHM/PNGase F"/>
    <property type="match status" value="2"/>
</dbReference>
<name>A0ABP1S219_9HEXA</name>
<proteinExistence type="inferred from homology"/>
<comment type="similarity">
    <text evidence="1">Belongs to the copper type II ascorbate-dependent monooxygenase family.</text>
</comment>
<feature type="chain" id="PRO_5047282377" description="DOMON domain-containing protein" evidence="5">
    <location>
        <begin position="26"/>
        <end position="725"/>
    </location>
</feature>
<dbReference type="Pfam" id="PF03351">
    <property type="entry name" value="DOMON"/>
    <property type="match status" value="1"/>
</dbReference>
<keyword evidence="8" id="KW-1185">Reference proteome</keyword>
<evidence type="ECO:0000256" key="5">
    <source>
        <dbReference type="SAM" id="SignalP"/>
    </source>
</evidence>
<dbReference type="InterPro" id="IPR000323">
    <property type="entry name" value="Cu2_ascorb_mOase_N"/>
</dbReference>
<evidence type="ECO:0000256" key="3">
    <source>
        <dbReference type="ARBA" id="ARBA00023180"/>
    </source>
</evidence>
<dbReference type="InterPro" id="IPR036939">
    <property type="entry name" value="Cu2_ascorb_mOase_N_sf"/>
</dbReference>
<keyword evidence="2" id="KW-1015">Disulfide bond</keyword>
<comment type="caution">
    <text evidence="7">The sequence shown here is derived from an EMBL/GenBank/DDBJ whole genome shotgun (WGS) entry which is preliminary data.</text>
</comment>
<dbReference type="InterPro" id="IPR008977">
    <property type="entry name" value="PHM/PNGase_F_dom_sf"/>
</dbReference>
<dbReference type="Pfam" id="PF01082">
    <property type="entry name" value="Cu2_monooxygen"/>
    <property type="match status" value="1"/>
</dbReference>
<dbReference type="InterPro" id="IPR005018">
    <property type="entry name" value="DOMON_domain"/>
</dbReference>
<keyword evidence="5" id="KW-0732">Signal</keyword>
<evidence type="ECO:0000256" key="4">
    <source>
        <dbReference type="SAM" id="MobiDB-lite"/>
    </source>
</evidence>
<dbReference type="PANTHER" id="PTHR10157">
    <property type="entry name" value="DOPAMINE BETA HYDROXYLASE RELATED"/>
    <property type="match status" value="1"/>
</dbReference>
<reference evidence="7 8" key="1">
    <citation type="submission" date="2024-08" db="EMBL/GenBank/DDBJ databases">
        <authorList>
            <person name="Cucini C."/>
            <person name="Frati F."/>
        </authorList>
    </citation>
    <scope>NUCLEOTIDE SEQUENCE [LARGE SCALE GENOMIC DNA]</scope>
</reference>
<organism evidence="7 8">
    <name type="scientific">Orchesella dallaii</name>
    <dbReference type="NCBI Taxonomy" id="48710"/>
    <lineage>
        <taxon>Eukaryota</taxon>
        <taxon>Metazoa</taxon>
        <taxon>Ecdysozoa</taxon>
        <taxon>Arthropoda</taxon>
        <taxon>Hexapoda</taxon>
        <taxon>Collembola</taxon>
        <taxon>Entomobryomorpha</taxon>
        <taxon>Entomobryoidea</taxon>
        <taxon>Orchesellidae</taxon>
        <taxon>Orchesellinae</taxon>
        <taxon>Orchesella</taxon>
    </lineage>
</organism>
<accession>A0ABP1S219</accession>
<evidence type="ECO:0000256" key="1">
    <source>
        <dbReference type="ARBA" id="ARBA00010676"/>
    </source>
</evidence>
<gene>
    <name evidence="7" type="ORF">ODALV1_LOCUS28889</name>
</gene>
<dbReference type="InterPro" id="IPR045266">
    <property type="entry name" value="DOH_DOMON"/>
</dbReference>
<dbReference type="InterPro" id="IPR000945">
    <property type="entry name" value="DBH-like"/>
</dbReference>
<evidence type="ECO:0000256" key="2">
    <source>
        <dbReference type="ARBA" id="ARBA00023157"/>
    </source>
</evidence>
<feature type="region of interest" description="Disordered" evidence="4">
    <location>
        <begin position="634"/>
        <end position="672"/>
    </location>
</feature>
<dbReference type="EMBL" id="CAXLJM020000148">
    <property type="protein sequence ID" value="CAL8141894.1"/>
    <property type="molecule type" value="Genomic_DNA"/>
</dbReference>
<dbReference type="PROSITE" id="PS50836">
    <property type="entry name" value="DOMON"/>
    <property type="match status" value="1"/>
</dbReference>
<dbReference type="CDD" id="cd09631">
    <property type="entry name" value="DOMON_DOH"/>
    <property type="match status" value="1"/>
</dbReference>
<evidence type="ECO:0000313" key="8">
    <source>
        <dbReference type="Proteomes" id="UP001642540"/>
    </source>
</evidence>
<feature type="signal peptide" evidence="5">
    <location>
        <begin position="1"/>
        <end position="25"/>
    </location>
</feature>
<dbReference type="SMART" id="SM00664">
    <property type="entry name" value="DoH"/>
    <property type="match status" value="1"/>
</dbReference>
<dbReference type="Proteomes" id="UP001642540">
    <property type="component" value="Unassembled WGS sequence"/>
</dbReference>
<sequence length="725" mass="81621">MLSSFPKTTLVHLVLLLILCKFSKSYIVDSNPNHHKEVLDSRGKYVLEWLVDLESNTIVFNVTVNTKGYVGFGLTKDGRMNGADVVIGGVKPDGESYFNDMHVTSNRTLRNDRNQDWKLLTAWEKGGFTFLSFSRLLDTCDENDYLISLDQITLIWAYSERDEIENHYQNRGTFSTYLLDPDVTPDIDALVNQRNRPTISTSSGPVQQWKLQRRYRLPARRTSYWCSIHAGPKLPHKHHVIGFRTYLENEDARKHTHHLLVYRCKAPEGIDPQVFFEPFTKYPGEECFLNENRRIPLNLCRDVFSVWGYGGKPFFLPETVGFPIGESQNEYFLFEAHYDNPDLRSDLEIANGVEYFITPKTRKREGGVLIVGFDIPGSLAAIPPGSSNFSLIGHCNPNCTKTMMPSQGVDVVAVGLHAHTAARQIRLRQFKGDQELPWLMNDDNFNPNFQQVRLLQQERKIMPGDQLISRCNYDNTYANGTTTITGFGTPDEMCLSFVIIANKIPYFRCTSEYPAQKLLSLLGVEDVIWDIERQQRLVTSPPLLQGLTLNQVADYHVHWTEELRMHLEKDIMYSPHVVTCPTSAVPSAQQFLMPFSQQLGQSAVNAGGQQLQEIVRRVVSQLLQLGVRGILQSAGSRSSGQGQTSVSQLPTFGGAPVFPQGTPATGVSGLGVPPNVEYPKGATVYRPKPSCTRPSAGEQFYKVSSAYPQVGHNGLKRAHVRTLRT</sequence>
<dbReference type="InterPro" id="IPR024548">
    <property type="entry name" value="Cu2_monoox_C"/>
</dbReference>
<feature type="compositionally biased region" description="Low complexity" evidence="4">
    <location>
        <begin position="634"/>
        <end position="648"/>
    </location>
</feature>
<dbReference type="Gene3D" id="2.60.120.230">
    <property type="match status" value="1"/>
</dbReference>